<dbReference type="PANTHER" id="PTHR11461">
    <property type="entry name" value="SERINE PROTEASE INHIBITOR, SERPIN"/>
    <property type="match status" value="1"/>
</dbReference>
<accession>A0AA38ICI0</accession>
<dbReference type="Gene3D" id="3.30.497.10">
    <property type="entry name" value="Antithrombin, subunit I, domain 2"/>
    <property type="match status" value="1"/>
</dbReference>
<dbReference type="InterPro" id="IPR023796">
    <property type="entry name" value="Serpin_dom"/>
</dbReference>
<dbReference type="EMBL" id="JALNTZ010000004">
    <property type="protein sequence ID" value="KAJ3653290.1"/>
    <property type="molecule type" value="Genomic_DNA"/>
</dbReference>
<evidence type="ECO:0000313" key="6">
    <source>
        <dbReference type="EMBL" id="KAJ3653290.1"/>
    </source>
</evidence>
<dbReference type="GO" id="GO:0004867">
    <property type="term" value="F:serine-type endopeptidase inhibitor activity"/>
    <property type="evidence" value="ECO:0007669"/>
    <property type="project" value="UniProtKB-KW"/>
</dbReference>
<dbReference type="InterPro" id="IPR042185">
    <property type="entry name" value="Serpin_sf_2"/>
</dbReference>
<dbReference type="InterPro" id="IPR000215">
    <property type="entry name" value="Serpin_fam"/>
</dbReference>
<comment type="caution">
    <text evidence="6">The sequence shown here is derived from an EMBL/GenBank/DDBJ whole genome shotgun (WGS) entry which is preliminary data.</text>
</comment>
<protein>
    <recommendedName>
        <fullName evidence="5">Serpin domain-containing protein</fullName>
    </recommendedName>
</protein>
<dbReference type="GO" id="GO:0005615">
    <property type="term" value="C:extracellular space"/>
    <property type="evidence" value="ECO:0007669"/>
    <property type="project" value="InterPro"/>
</dbReference>
<evidence type="ECO:0000256" key="4">
    <source>
        <dbReference type="RuleBase" id="RU000411"/>
    </source>
</evidence>
<dbReference type="PANTHER" id="PTHR11461:SF211">
    <property type="entry name" value="GH10112P-RELATED"/>
    <property type="match status" value="1"/>
</dbReference>
<gene>
    <name evidence="6" type="ORF">Zmor_012550</name>
</gene>
<dbReference type="SMART" id="SM00093">
    <property type="entry name" value="SERPIN"/>
    <property type="match status" value="1"/>
</dbReference>
<evidence type="ECO:0000259" key="5">
    <source>
        <dbReference type="SMART" id="SM00093"/>
    </source>
</evidence>
<dbReference type="InterPro" id="IPR036186">
    <property type="entry name" value="Serpin_sf"/>
</dbReference>
<evidence type="ECO:0000256" key="1">
    <source>
        <dbReference type="ARBA" id="ARBA00009500"/>
    </source>
</evidence>
<feature type="domain" description="Serpin" evidence="5">
    <location>
        <begin position="16"/>
        <end position="384"/>
    </location>
</feature>
<dbReference type="CDD" id="cd19601">
    <property type="entry name" value="serpin42Da-like"/>
    <property type="match status" value="1"/>
</dbReference>
<keyword evidence="2" id="KW-0646">Protease inhibitor</keyword>
<dbReference type="Proteomes" id="UP001168821">
    <property type="component" value="Unassembled WGS sequence"/>
</dbReference>
<comment type="similarity">
    <text evidence="1 4">Belongs to the serpin family.</text>
</comment>
<evidence type="ECO:0000313" key="7">
    <source>
        <dbReference type="Proteomes" id="UP001168821"/>
    </source>
</evidence>
<dbReference type="InterPro" id="IPR042178">
    <property type="entry name" value="Serpin_sf_1"/>
</dbReference>
<reference evidence="6" key="1">
    <citation type="journal article" date="2023" name="G3 (Bethesda)">
        <title>Whole genome assemblies of Zophobas morio and Tenebrio molitor.</title>
        <authorList>
            <person name="Kaur S."/>
            <person name="Stinson S.A."/>
            <person name="diCenzo G.C."/>
        </authorList>
    </citation>
    <scope>NUCLEOTIDE SEQUENCE</scope>
    <source>
        <strain evidence="6">QUZm001</strain>
    </source>
</reference>
<evidence type="ECO:0000256" key="2">
    <source>
        <dbReference type="ARBA" id="ARBA00022690"/>
    </source>
</evidence>
<name>A0AA38ICI0_9CUCU</name>
<keyword evidence="7" id="KW-1185">Reference proteome</keyword>
<keyword evidence="3" id="KW-0722">Serine protease inhibitor</keyword>
<evidence type="ECO:0000256" key="3">
    <source>
        <dbReference type="ARBA" id="ARBA00022900"/>
    </source>
</evidence>
<dbReference type="Gene3D" id="2.30.39.10">
    <property type="entry name" value="Alpha-1-antitrypsin, domain 1"/>
    <property type="match status" value="1"/>
</dbReference>
<dbReference type="SUPFAM" id="SSF56574">
    <property type="entry name" value="Serpins"/>
    <property type="match status" value="1"/>
</dbReference>
<dbReference type="Pfam" id="PF00079">
    <property type="entry name" value="Serpin"/>
    <property type="match status" value="1"/>
</dbReference>
<sequence length="386" mass="43072">MNPENQILQANAAFTKNLYAILARKKGNVFFSPISIHAVLSMLHQGAQGDTAQVLAHTLNNPDAKSTAEGYRAVTKRLNAFKQVTLLTANKIYGVEGEAKVRSEFAKGIEENFKGEFEELKVEDAAKAAKSVNDWVAEKTQKNIKSIVNEAMFKKNLSLLVVNAIFFKGEWVSKFKENFTKDDEFFVEEKNSVGVKMMHQKGNYWYVQDEELDAQIIEIPYKGFDVKMMVILPTENDIEKLEAKLAKTDFGKLGKNSKLTDVHLYLPKFKMEETIELNNVLSEMGLKSIFDIKEANFKGIFDTTSLKDNIFVSDVVQKAFIEVNEGGTVAAAATRAAMVLGCAPTKSQPVTFKVDHPAVFMLLAAHGKDADASSILFYGRLSHPRH</sequence>
<dbReference type="AlphaFoldDB" id="A0AA38ICI0"/>
<proteinExistence type="inferred from homology"/>
<organism evidence="6 7">
    <name type="scientific">Zophobas morio</name>
    <dbReference type="NCBI Taxonomy" id="2755281"/>
    <lineage>
        <taxon>Eukaryota</taxon>
        <taxon>Metazoa</taxon>
        <taxon>Ecdysozoa</taxon>
        <taxon>Arthropoda</taxon>
        <taxon>Hexapoda</taxon>
        <taxon>Insecta</taxon>
        <taxon>Pterygota</taxon>
        <taxon>Neoptera</taxon>
        <taxon>Endopterygota</taxon>
        <taxon>Coleoptera</taxon>
        <taxon>Polyphaga</taxon>
        <taxon>Cucujiformia</taxon>
        <taxon>Tenebrionidae</taxon>
        <taxon>Zophobas</taxon>
    </lineage>
</organism>